<gene>
    <name evidence="2" type="ORF">E4K66_31930</name>
</gene>
<reference evidence="2 3" key="1">
    <citation type="submission" date="2019-03" db="EMBL/GenBank/DDBJ databases">
        <title>Bradyrhizobium strains diversity isolated from Chamaecrista fasciculata.</title>
        <authorList>
            <person name="Urquiaga M.C.O."/>
            <person name="Hungria M."/>
            <person name="Delamuta J.R.M."/>
        </authorList>
    </citation>
    <scope>NUCLEOTIDE SEQUENCE [LARGE SCALE GENOMIC DNA]</scope>
    <source>
        <strain evidence="2 3">CNPSo 3424</strain>
    </source>
</reference>
<feature type="signal peptide" evidence="1">
    <location>
        <begin position="1"/>
        <end position="27"/>
    </location>
</feature>
<evidence type="ECO:0000256" key="1">
    <source>
        <dbReference type="SAM" id="SignalP"/>
    </source>
</evidence>
<protein>
    <submittedName>
        <fullName evidence="2">Uncharacterized protein</fullName>
    </submittedName>
</protein>
<dbReference type="Pfam" id="PF19469">
    <property type="entry name" value="DUF6006"/>
    <property type="match status" value="1"/>
</dbReference>
<dbReference type="AlphaFoldDB" id="A0A4Y9KSU3"/>
<keyword evidence="1" id="KW-0732">Signal</keyword>
<dbReference type="OrthoDB" id="68992at2"/>
<dbReference type="PROSITE" id="PS51257">
    <property type="entry name" value="PROKAR_LIPOPROTEIN"/>
    <property type="match status" value="1"/>
</dbReference>
<feature type="chain" id="PRO_5021367336" evidence="1">
    <location>
        <begin position="28"/>
        <end position="136"/>
    </location>
</feature>
<evidence type="ECO:0000313" key="2">
    <source>
        <dbReference type="EMBL" id="TFV31118.1"/>
    </source>
</evidence>
<comment type="caution">
    <text evidence="2">The sequence shown here is derived from an EMBL/GenBank/DDBJ whole genome shotgun (WGS) entry which is preliminary data.</text>
</comment>
<organism evidence="2 3">
    <name type="scientific">Bradyrhizobium frederickii</name>
    <dbReference type="NCBI Taxonomy" id="2560054"/>
    <lineage>
        <taxon>Bacteria</taxon>
        <taxon>Pseudomonadati</taxon>
        <taxon>Pseudomonadota</taxon>
        <taxon>Alphaproteobacteria</taxon>
        <taxon>Hyphomicrobiales</taxon>
        <taxon>Nitrobacteraceae</taxon>
        <taxon>Bradyrhizobium</taxon>
    </lineage>
</organism>
<dbReference type="InterPro" id="IPR046048">
    <property type="entry name" value="DUF6006"/>
</dbReference>
<accession>A0A4Y9KSU3</accession>
<proteinExistence type="predicted"/>
<keyword evidence="3" id="KW-1185">Reference proteome</keyword>
<evidence type="ECO:0000313" key="3">
    <source>
        <dbReference type="Proteomes" id="UP000298225"/>
    </source>
</evidence>
<dbReference type="Proteomes" id="UP000298225">
    <property type="component" value="Unassembled WGS sequence"/>
</dbReference>
<sequence length="136" mass="14956">MSGMRRTLPTAFCVLAFSFCGCGSAPASQVAGWWGGAWSCKIDGRPARMKWAAVDDSQTTCDGNICSSTSGARWSGSFSDNGSRWVKLTNPRSGTQGGLYFQHADGNKWYLAKPVSNRAVGWTTWNRQRYPLSCWR</sequence>
<dbReference type="EMBL" id="SPQU01000022">
    <property type="protein sequence ID" value="TFV31118.1"/>
    <property type="molecule type" value="Genomic_DNA"/>
</dbReference>
<name>A0A4Y9KSU3_9BRAD</name>